<reference evidence="4" key="1">
    <citation type="submission" date="2016-10" db="EMBL/GenBank/DDBJ databases">
        <authorList>
            <person name="Varghese N."/>
        </authorList>
    </citation>
    <scope>NUCLEOTIDE SEQUENCE [LARGE SCALE GENOMIC DNA]</scope>
    <source>
        <strain evidence="4">CGMCC 1.12284</strain>
    </source>
</reference>
<feature type="region of interest" description="Disordered" evidence="1">
    <location>
        <begin position="32"/>
        <end position="86"/>
    </location>
</feature>
<proteinExistence type="predicted"/>
<dbReference type="RefSeq" id="WP_074854608.1">
    <property type="nucleotide sequence ID" value="NZ_FOIS01000001.1"/>
</dbReference>
<feature type="region of interest" description="Disordered" evidence="1">
    <location>
        <begin position="315"/>
        <end position="402"/>
    </location>
</feature>
<feature type="compositionally biased region" description="Acidic residues" evidence="1">
    <location>
        <begin position="317"/>
        <end position="332"/>
    </location>
</feature>
<feature type="region of interest" description="Disordered" evidence="1">
    <location>
        <begin position="734"/>
        <end position="768"/>
    </location>
</feature>
<dbReference type="Proteomes" id="UP000183275">
    <property type="component" value="Unassembled WGS sequence"/>
</dbReference>
<feature type="compositionally biased region" description="Acidic residues" evidence="1">
    <location>
        <begin position="260"/>
        <end position="295"/>
    </location>
</feature>
<gene>
    <name evidence="3" type="ORF">SAMN05216285_0376</name>
</gene>
<dbReference type="STRING" id="1202768.SAMN05216285_0376"/>
<dbReference type="InterPro" id="IPR055706">
    <property type="entry name" value="Slg1/2_DUF7282"/>
</dbReference>
<feature type="region of interest" description="Disordered" evidence="1">
    <location>
        <begin position="201"/>
        <end position="296"/>
    </location>
</feature>
<dbReference type="OrthoDB" id="239724at2157"/>
<feature type="compositionally biased region" description="Acidic residues" evidence="1">
    <location>
        <begin position="734"/>
        <end position="755"/>
    </location>
</feature>
<feature type="compositionally biased region" description="Acidic residues" evidence="1">
    <location>
        <begin position="339"/>
        <end position="396"/>
    </location>
</feature>
<evidence type="ECO:0000313" key="4">
    <source>
        <dbReference type="Proteomes" id="UP000183275"/>
    </source>
</evidence>
<feature type="compositionally biased region" description="Acidic residues" evidence="1">
    <location>
        <begin position="238"/>
        <end position="253"/>
    </location>
</feature>
<dbReference type="eggNOG" id="arCOG03730">
    <property type="taxonomic scope" value="Archaea"/>
</dbReference>
<feature type="compositionally biased region" description="Acidic residues" evidence="1">
    <location>
        <begin position="58"/>
        <end position="85"/>
    </location>
</feature>
<feature type="domain" description="DUF7282" evidence="2">
    <location>
        <begin position="89"/>
        <end position="202"/>
    </location>
</feature>
<protein>
    <recommendedName>
        <fullName evidence="2">DUF7282 domain-containing protein</fullName>
    </recommendedName>
</protein>
<accession>A0A1I0M3N3</accession>
<feature type="compositionally biased region" description="Acidic residues" evidence="1">
    <location>
        <begin position="435"/>
        <end position="460"/>
    </location>
</feature>
<dbReference type="EMBL" id="FOIS01000001">
    <property type="protein sequence ID" value="SEV82574.1"/>
    <property type="molecule type" value="Genomic_DNA"/>
</dbReference>
<evidence type="ECO:0000259" key="2">
    <source>
        <dbReference type="Pfam" id="PF23951"/>
    </source>
</evidence>
<keyword evidence="4" id="KW-1185">Reference proteome</keyword>
<dbReference type="AlphaFoldDB" id="A0A1I0M3N3"/>
<feature type="region of interest" description="Disordered" evidence="1">
    <location>
        <begin position="424"/>
        <end position="676"/>
    </location>
</feature>
<feature type="compositionally biased region" description="Acidic residues" evidence="1">
    <location>
        <begin position="35"/>
        <end position="45"/>
    </location>
</feature>
<organism evidence="3 4">
    <name type="scientific">Natrinema salifodinae</name>
    <dbReference type="NCBI Taxonomy" id="1202768"/>
    <lineage>
        <taxon>Archaea</taxon>
        <taxon>Methanobacteriati</taxon>
        <taxon>Methanobacteriota</taxon>
        <taxon>Stenosarchaea group</taxon>
        <taxon>Halobacteria</taxon>
        <taxon>Halobacteriales</taxon>
        <taxon>Natrialbaceae</taxon>
        <taxon>Natrinema</taxon>
    </lineage>
</organism>
<dbReference type="Pfam" id="PF23951">
    <property type="entry name" value="DUF7282"/>
    <property type="match status" value="1"/>
</dbReference>
<feature type="compositionally biased region" description="Acidic residues" evidence="1">
    <location>
        <begin position="520"/>
        <end position="638"/>
    </location>
</feature>
<evidence type="ECO:0000313" key="3">
    <source>
        <dbReference type="EMBL" id="SEV82574.1"/>
    </source>
</evidence>
<feature type="compositionally biased region" description="Acidic residues" evidence="1">
    <location>
        <begin position="470"/>
        <end position="496"/>
    </location>
</feature>
<sequence>MNARNQLLTLVVALMLVCSSGAMVTAAAGAGTVEQSDEVEGDEVDQNQTDNETTDGPVGDDGDVENATADDDDGLENESVADDGEQQSAYVTFEDQATDGETVVVENVSMASGGFVTIHDSSLLVGDAFESVIGTSAYLEAGAHENVEVTLDEPLEEDETLIAMPHRDTNDNQEYDFVETEGQADGPFLTADDEPVTDDAVVSVDGTDEGPVADNETEDNETGDVVQEPVDENKTDTVDEEPVADNETEDNETGDVVQEPVDEEPVDEQPIDDNETDGVDEGPVAEEPVDEEPAAADELTINVIVEQLNVHLVTQDELNDSQDDMFGEDEAADNGLDAEPSEDNETDGVEDEPVEGQPIEDGEDNETDLDEEPVDEQPVEDGPVDDNESATDAEAEFGDRDLSFENVAITVSVENLEIQGADGALGHLGMFGDESAAEEPTDDNETDDGLDVDTDTETADNDTAAGIGDETNETNETDDTDVAPVEDDVDGDDDRASDEAGDGHQIQITIEEATVFVVLEDGDEMPIEEEPVDEEPVEDEPVDEEPVDEEPVEDEEPTEDENVTDDVDEEPVEDEEPTEDENVTDDVDEEPVDEEPVEDEEPAEDNETDAIEDEPADEEPTEDENVTDDVDEEIDGEVTAESFVVSEFDAPEEVAVGEPLIATATIENPTDEERTESVEFRLNGDFVTGEEVTLESGESANVEFQVNTSSFSPGSYIQMVLTEQSGQVATIELTEGEEIETDETNETDNGDDDLTNGDVESSIGHVAA</sequence>
<name>A0A1I0M3N3_9EURY</name>
<evidence type="ECO:0000256" key="1">
    <source>
        <dbReference type="SAM" id="MobiDB-lite"/>
    </source>
</evidence>